<keyword evidence="2" id="KW-0812">Transmembrane</keyword>
<feature type="compositionally biased region" description="Basic and acidic residues" evidence="1">
    <location>
        <begin position="30"/>
        <end position="46"/>
    </location>
</feature>
<gene>
    <name evidence="3" type="ORF">KIPB_002155</name>
</gene>
<accession>A0A9K3CT59</accession>
<keyword evidence="2" id="KW-1133">Transmembrane helix</keyword>
<dbReference type="Proteomes" id="UP000265618">
    <property type="component" value="Unassembled WGS sequence"/>
</dbReference>
<feature type="transmembrane region" description="Helical" evidence="2">
    <location>
        <begin position="387"/>
        <end position="409"/>
    </location>
</feature>
<feature type="transmembrane region" description="Helical" evidence="2">
    <location>
        <begin position="465"/>
        <end position="487"/>
    </location>
</feature>
<proteinExistence type="predicted"/>
<evidence type="ECO:0000256" key="2">
    <source>
        <dbReference type="SAM" id="Phobius"/>
    </source>
</evidence>
<evidence type="ECO:0000313" key="3">
    <source>
        <dbReference type="EMBL" id="GIQ81229.1"/>
    </source>
</evidence>
<feature type="compositionally biased region" description="Basic and acidic residues" evidence="1">
    <location>
        <begin position="999"/>
        <end position="1010"/>
    </location>
</feature>
<feature type="region of interest" description="Disordered" evidence="1">
    <location>
        <begin position="1"/>
        <end position="55"/>
    </location>
</feature>
<sequence>MEKPKMSIETASQYDTMSQAATSPRARGKPLKEVTVRLSRGTEPRARKGISAEEEAETPMSVLLCDTPAHCVYEQQPRVFLLDGDEADYITARNTLYEETAAQYMKEGNVQNRGVQTRRLATKTKRVGSRAVTSVEVSTMASRAAIYDARSEDGIVDILPEGAAPEEEAEGEAEGEGEGEEGEGDRPPSPSGTIADTVITGITRSETGTEIGPGGAASVSESAITKITDISVALTMQSRVPGSGVSTAVGGERTTQRSQAQIERERRTLFRSPDFVRSLRLMELLSLEGTLRPKTMKAMLSTFSPKLFDGCTDDPDYTDPDTLVCPLQIPALYGAYPLSYIAPEGVEHETPSIATTRALEIVMSGLYPSAWIKSLLSGGEYDSASRANVVCALTLCVTLLGLLAVWLYTNYGPNGNTRRLLRDCFRWVDTSKSSMVNVTKVYGRYGMKRRNEGDEYIDNEYRGTIMGGCVTSVLYVIAAFTAVWTLYVCMHTDAIPTLPEDIYTELTPDQPPYLRQRDVQTVPYTSLPTEPGQYLNSAISSRDNLYVIETTTALNWGTVCIPSDPVFLEMSLSDKIRLIFSTSAGTADLSSDPKAVLDPTTWAELRDSGSLSIETTGCLLTGGQACSEDLSNVPDLASAIAYKPLLSYGCYLDEDAIYHHMSVITLPWVFGYPSFDDMTFEVSQQPSDSFPYFGLAVGATRTHVFPSYLNQYLQVTADETQPLIKHDTIETGLFAVGVGYMFGLPYPQCHWGEVEEAQAATILGNVQTMLGDVSLNPFDPVVFGDDGMQTAESLSALWDPSQQMSYTVGPLPTVVAEVPTSTEMFGNSCFEQNGIYFGELCEALKQGVGFTADPDIPYMQGVPLAVLCGTQHFTVDSQITHVPGWCADPSSSEGQFGDCDSDRVFYAGLASSITGEPTVCPYESVDIMEKSHTVSIRHRVSSQVSEVTFHNLEPVALLGDVVLLLVSLFGFQTLLESVASAVRRLMKIRKASRRKRRGGERERNRAREEATYPAERVPSHMMGSVTMTPNPMMGGTAVGQTGV</sequence>
<feature type="compositionally biased region" description="Acidic residues" evidence="1">
    <location>
        <begin position="164"/>
        <end position="183"/>
    </location>
</feature>
<name>A0A9K3CT59_9EUKA</name>
<reference evidence="3 4" key="1">
    <citation type="journal article" date="2018" name="PLoS ONE">
        <title>The draft genome of Kipferlia bialata reveals reductive genome evolution in fornicate parasites.</title>
        <authorList>
            <person name="Tanifuji G."/>
            <person name="Takabayashi S."/>
            <person name="Kume K."/>
            <person name="Takagi M."/>
            <person name="Nakayama T."/>
            <person name="Kamikawa R."/>
            <person name="Inagaki Y."/>
            <person name="Hashimoto T."/>
        </authorList>
    </citation>
    <scope>NUCLEOTIDE SEQUENCE [LARGE SCALE GENOMIC DNA]</scope>
    <source>
        <strain evidence="3">NY0173</strain>
    </source>
</reference>
<dbReference type="AlphaFoldDB" id="A0A9K3CT59"/>
<keyword evidence="2" id="KW-0472">Membrane</keyword>
<dbReference type="EMBL" id="BDIP01000339">
    <property type="protein sequence ID" value="GIQ81229.1"/>
    <property type="molecule type" value="Genomic_DNA"/>
</dbReference>
<comment type="caution">
    <text evidence="3">The sequence shown here is derived from an EMBL/GenBank/DDBJ whole genome shotgun (WGS) entry which is preliminary data.</text>
</comment>
<keyword evidence="4" id="KW-1185">Reference proteome</keyword>
<evidence type="ECO:0000256" key="1">
    <source>
        <dbReference type="SAM" id="MobiDB-lite"/>
    </source>
</evidence>
<evidence type="ECO:0000313" key="4">
    <source>
        <dbReference type="Proteomes" id="UP000265618"/>
    </source>
</evidence>
<protein>
    <submittedName>
        <fullName evidence="3">Uncharacterized protein</fullName>
    </submittedName>
</protein>
<organism evidence="3 4">
    <name type="scientific">Kipferlia bialata</name>
    <dbReference type="NCBI Taxonomy" id="797122"/>
    <lineage>
        <taxon>Eukaryota</taxon>
        <taxon>Metamonada</taxon>
        <taxon>Carpediemonas-like organisms</taxon>
        <taxon>Kipferlia</taxon>
    </lineage>
</organism>
<feature type="region of interest" description="Disordered" evidence="1">
    <location>
        <begin position="990"/>
        <end position="1043"/>
    </location>
</feature>
<feature type="region of interest" description="Disordered" evidence="1">
    <location>
        <begin position="243"/>
        <end position="264"/>
    </location>
</feature>
<feature type="region of interest" description="Disordered" evidence="1">
    <location>
        <begin position="162"/>
        <end position="195"/>
    </location>
</feature>
<feature type="compositionally biased region" description="Polar residues" evidence="1">
    <location>
        <begin position="9"/>
        <end position="22"/>
    </location>
</feature>